<comment type="caution">
    <text evidence="2">The sequence shown here is derived from an EMBL/GenBank/DDBJ whole genome shotgun (WGS) entry which is preliminary data.</text>
</comment>
<dbReference type="InterPro" id="IPR051797">
    <property type="entry name" value="TrmB-like"/>
</dbReference>
<dbReference type="PROSITE" id="PS50043">
    <property type="entry name" value="HTH_LUXR_2"/>
    <property type="match status" value="1"/>
</dbReference>
<accession>A0ABW2GYI5</accession>
<evidence type="ECO:0000259" key="1">
    <source>
        <dbReference type="PROSITE" id="PS50043"/>
    </source>
</evidence>
<dbReference type="RefSeq" id="WP_376806669.1">
    <property type="nucleotide sequence ID" value="NZ_JBHTAC010000011.1"/>
</dbReference>
<dbReference type="CDD" id="cd06170">
    <property type="entry name" value="LuxR_C_like"/>
    <property type="match status" value="1"/>
</dbReference>
<dbReference type="InterPro" id="IPR036388">
    <property type="entry name" value="WH-like_DNA-bd_sf"/>
</dbReference>
<dbReference type="InterPro" id="IPR000792">
    <property type="entry name" value="Tscrpt_reg_LuxR_C"/>
</dbReference>
<name>A0ABW2GYI5_9ACTN</name>
<dbReference type="EMBL" id="JBHTAC010000011">
    <property type="protein sequence ID" value="MFC7243486.1"/>
    <property type="molecule type" value="Genomic_DNA"/>
</dbReference>
<evidence type="ECO:0000313" key="2">
    <source>
        <dbReference type="EMBL" id="MFC7243486.1"/>
    </source>
</evidence>
<sequence length="347" mass="38478">MLHAPFVPSLMKWGVSPQADLVYRTLIAFGPWSADHLGRSLEMKARQVRVALDELVALGAAVSQPTDDADLRVWAVREPAYVLARLRNRERDTMLARHRMNARLIRVSLPSIMADVARFTGEGVHRFPNRAVSRLRYAELGEAIQHENLAMIPDPAIDNATVKQAAPVSRRMMSRGVAVLCLGVPASAEDESEWFDDEMISYGQEYRELPELPGKFNIIDRKTVYVPPEPTESTRGAWEVTEPGLVAELRALFLHHWAQAVEPGRSWTPPPGLSPRERIIVMLLAKGLTDTAVASRLDLSVRTIAYTVSGLMDRYDVTNRFQLGVRLGAEAASQAPPADASAQARSE</sequence>
<dbReference type="PANTHER" id="PTHR34293:SF1">
    <property type="entry name" value="HTH-TYPE TRANSCRIPTIONAL REGULATOR TRMBL2"/>
    <property type="match status" value="1"/>
</dbReference>
<dbReference type="SMART" id="SM00421">
    <property type="entry name" value="HTH_LUXR"/>
    <property type="match status" value="1"/>
</dbReference>
<dbReference type="Proteomes" id="UP001596392">
    <property type="component" value="Unassembled WGS sequence"/>
</dbReference>
<protein>
    <submittedName>
        <fullName evidence="2">LuxR C-terminal-related transcriptional regulator</fullName>
    </submittedName>
</protein>
<reference evidence="3" key="1">
    <citation type="journal article" date="2019" name="Int. J. Syst. Evol. Microbiol.">
        <title>The Global Catalogue of Microorganisms (GCM) 10K type strain sequencing project: providing services to taxonomists for standard genome sequencing and annotation.</title>
        <authorList>
            <consortium name="The Broad Institute Genomics Platform"/>
            <consortium name="The Broad Institute Genome Sequencing Center for Infectious Disease"/>
            <person name="Wu L."/>
            <person name="Ma J."/>
        </authorList>
    </citation>
    <scope>NUCLEOTIDE SEQUENCE [LARGE SCALE GENOMIC DNA]</scope>
    <source>
        <strain evidence="3">CGMCC 1.9106</strain>
    </source>
</reference>
<keyword evidence="3" id="KW-1185">Reference proteome</keyword>
<gene>
    <name evidence="2" type="ORF">ACFQO7_13465</name>
</gene>
<dbReference type="Pfam" id="PF00196">
    <property type="entry name" value="GerE"/>
    <property type="match status" value="1"/>
</dbReference>
<dbReference type="Gene3D" id="1.10.10.10">
    <property type="entry name" value="Winged helix-like DNA-binding domain superfamily/Winged helix DNA-binding domain"/>
    <property type="match status" value="1"/>
</dbReference>
<proteinExistence type="predicted"/>
<dbReference type="SUPFAM" id="SSF46894">
    <property type="entry name" value="C-terminal effector domain of the bipartite response regulators"/>
    <property type="match status" value="1"/>
</dbReference>
<dbReference type="PANTHER" id="PTHR34293">
    <property type="entry name" value="HTH-TYPE TRANSCRIPTIONAL REGULATOR TRMBL2"/>
    <property type="match status" value="1"/>
</dbReference>
<organism evidence="2 3">
    <name type="scientific">Catellatospora aurea</name>
    <dbReference type="NCBI Taxonomy" id="1337874"/>
    <lineage>
        <taxon>Bacteria</taxon>
        <taxon>Bacillati</taxon>
        <taxon>Actinomycetota</taxon>
        <taxon>Actinomycetes</taxon>
        <taxon>Micromonosporales</taxon>
        <taxon>Micromonosporaceae</taxon>
        <taxon>Catellatospora</taxon>
    </lineage>
</organism>
<dbReference type="InterPro" id="IPR016032">
    <property type="entry name" value="Sig_transdc_resp-reg_C-effctor"/>
</dbReference>
<evidence type="ECO:0000313" key="3">
    <source>
        <dbReference type="Proteomes" id="UP001596392"/>
    </source>
</evidence>
<feature type="domain" description="HTH luxR-type" evidence="1">
    <location>
        <begin position="266"/>
        <end position="331"/>
    </location>
</feature>